<protein>
    <recommendedName>
        <fullName evidence="10">Subtilisin-like protease</fullName>
    </recommendedName>
</protein>
<keyword evidence="4" id="KW-0720">Serine protease</keyword>
<evidence type="ECO:0000313" key="9">
    <source>
        <dbReference type="Proteomes" id="UP000734854"/>
    </source>
</evidence>
<evidence type="ECO:0000256" key="4">
    <source>
        <dbReference type="ARBA" id="ARBA00022825"/>
    </source>
</evidence>
<evidence type="ECO:0000259" key="7">
    <source>
        <dbReference type="Pfam" id="PF17766"/>
    </source>
</evidence>
<dbReference type="GO" id="GO:0006508">
    <property type="term" value="P:proteolysis"/>
    <property type="evidence" value="ECO:0007669"/>
    <property type="project" value="UniProtKB-KW"/>
</dbReference>
<feature type="domain" description="Inhibitor I9" evidence="6">
    <location>
        <begin position="70"/>
        <end position="145"/>
    </location>
</feature>
<organism evidence="8 9">
    <name type="scientific">Zingiber officinale</name>
    <name type="common">Ginger</name>
    <name type="synonym">Amomum zingiber</name>
    <dbReference type="NCBI Taxonomy" id="94328"/>
    <lineage>
        <taxon>Eukaryota</taxon>
        <taxon>Viridiplantae</taxon>
        <taxon>Streptophyta</taxon>
        <taxon>Embryophyta</taxon>
        <taxon>Tracheophyta</taxon>
        <taxon>Spermatophyta</taxon>
        <taxon>Magnoliopsida</taxon>
        <taxon>Liliopsida</taxon>
        <taxon>Zingiberales</taxon>
        <taxon>Zingiberaceae</taxon>
        <taxon>Zingiber</taxon>
    </lineage>
</organism>
<evidence type="ECO:0000256" key="3">
    <source>
        <dbReference type="ARBA" id="ARBA00022729"/>
    </source>
</evidence>
<gene>
    <name evidence="8" type="ORF">ZIOFF_058723</name>
</gene>
<dbReference type="Proteomes" id="UP000734854">
    <property type="component" value="Unassembled WGS sequence"/>
</dbReference>
<evidence type="ECO:0000259" key="5">
    <source>
        <dbReference type="Pfam" id="PF02225"/>
    </source>
</evidence>
<evidence type="ECO:0000256" key="1">
    <source>
        <dbReference type="ARBA" id="ARBA00011073"/>
    </source>
</evidence>
<feature type="domain" description="PA" evidence="5">
    <location>
        <begin position="267"/>
        <end position="339"/>
    </location>
</feature>
<keyword evidence="4" id="KW-0378">Hydrolase</keyword>
<dbReference type="FunFam" id="3.50.30.30:FF:000005">
    <property type="entry name" value="subtilisin-like protease SBT1.5"/>
    <property type="match status" value="1"/>
</dbReference>
<dbReference type="PANTHER" id="PTHR10795">
    <property type="entry name" value="PROPROTEIN CONVERTASE SUBTILISIN/KEXIN"/>
    <property type="match status" value="1"/>
</dbReference>
<dbReference type="Pfam" id="PF17766">
    <property type="entry name" value="fn3_6"/>
    <property type="match status" value="1"/>
</dbReference>
<dbReference type="SUPFAM" id="SSF52743">
    <property type="entry name" value="Subtilisin-like"/>
    <property type="match status" value="2"/>
</dbReference>
<dbReference type="InterPro" id="IPR036852">
    <property type="entry name" value="Peptidase_S8/S53_dom_sf"/>
</dbReference>
<dbReference type="EMBL" id="JACMSC010000016">
    <property type="protein sequence ID" value="KAG6482095.1"/>
    <property type="molecule type" value="Genomic_DNA"/>
</dbReference>
<feature type="domain" description="Subtilisin-like protease fibronectin type-III" evidence="7">
    <location>
        <begin position="459"/>
        <end position="505"/>
    </location>
</feature>
<dbReference type="Gene3D" id="3.40.50.200">
    <property type="entry name" value="Peptidase S8/S53 domain"/>
    <property type="match status" value="1"/>
</dbReference>
<keyword evidence="3" id="KW-0732">Signal</keyword>
<evidence type="ECO:0000256" key="2">
    <source>
        <dbReference type="ARBA" id="ARBA00022670"/>
    </source>
</evidence>
<sequence length="509" mass="54255">MLFTSASCLLQTKAPTSSSSLLTLNLFLQLAQAREEKRVAMAPLRLSFFLYLLLLCCCSSLSIPELEKKTYIVHVAKSHMPDDFPEHRLWYEASLRSVSDTAEMLYAYDTVAHGFSARLSAAEARALQGRPGVVGVQPEVRYELHTTRTPEFLGIDREGLVPQSNAEGDVVVGVLDTGVWPERASYGDAGLGPVPASWKGACEEGKDFEAAAVCNRKLVGARFFSKGYEASMGAMDESRESSGKPLSSSPYPFIYAGNATNATNGNLCMRGTLLPEKVAGKIVLCDRGFNARAQKGFVVRDAGGAGMILTNTAAHGEELVADAYLIPTSAVGQKAGDAIKSYLFSDPSPTATIAFGGTIVGVTPSPVVAAFSSRGPSTITPDILKPDILAPGVNILAAWTGKIQIISRRPNVACDSKEIYTVSDLNYPSFSVAFETASGLGGGSPSTTTTMRHTRTLTNELNFVSAGERKSYTVSFSAASQPSGSAAFGRLQWSDRKHVVASPLAFTWT</sequence>
<dbReference type="InterPro" id="IPR003137">
    <property type="entry name" value="PA_domain"/>
</dbReference>
<proteinExistence type="inferred from homology"/>
<accession>A0A8J5F8E8</accession>
<dbReference type="Gene3D" id="3.30.70.80">
    <property type="entry name" value="Peptidase S8 propeptide/proteinase inhibitor I9"/>
    <property type="match status" value="1"/>
</dbReference>
<comment type="similarity">
    <text evidence="1">Belongs to the peptidase S8 family.</text>
</comment>
<dbReference type="Pfam" id="PF02225">
    <property type="entry name" value="PA"/>
    <property type="match status" value="1"/>
</dbReference>
<keyword evidence="2" id="KW-0645">Protease</keyword>
<dbReference type="FunFam" id="3.30.70.80:FF:000003">
    <property type="entry name" value="Subtilisin-like protease SBT1.9"/>
    <property type="match status" value="1"/>
</dbReference>
<keyword evidence="9" id="KW-1185">Reference proteome</keyword>
<dbReference type="AlphaFoldDB" id="A0A8J5F8E8"/>
<dbReference type="InterPro" id="IPR010259">
    <property type="entry name" value="S8pro/Inhibitor_I9"/>
</dbReference>
<dbReference type="Gene3D" id="3.50.30.30">
    <property type="match status" value="1"/>
</dbReference>
<dbReference type="GO" id="GO:0004252">
    <property type="term" value="F:serine-type endopeptidase activity"/>
    <property type="evidence" value="ECO:0007669"/>
    <property type="project" value="InterPro"/>
</dbReference>
<evidence type="ECO:0000313" key="8">
    <source>
        <dbReference type="EMBL" id="KAG6482095.1"/>
    </source>
</evidence>
<dbReference type="InterPro" id="IPR045051">
    <property type="entry name" value="SBT"/>
</dbReference>
<dbReference type="InterPro" id="IPR041469">
    <property type="entry name" value="Subtilisin-like_FN3"/>
</dbReference>
<dbReference type="Pfam" id="PF05922">
    <property type="entry name" value="Inhibitor_I9"/>
    <property type="match status" value="1"/>
</dbReference>
<reference evidence="8 9" key="1">
    <citation type="submission" date="2020-08" db="EMBL/GenBank/DDBJ databases">
        <title>Plant Genome Project.</title>
        <authorList>
            <person name="Zhang R.-G."/>
        </authorList>
    </citation>
    <scope>NUCLEOTIDE SEQUENCE [LARGE SCALE GENOMIC DNA]</scope>
    <source>
        <tissue evidence="8">Rhizome</tissue>
    </source>
</reference>
<evidence type="ECO:0000259" key="6">
    <source>
        <dbReference type="Pfam" id="PF05922"/>
    </source>
</evidence>
<comment type="caution">
    <text evidence="8">The sequence shown here is derived from an EMBL/GenBank/DDBJ whole genome shotgun (WGS) entry which is preliminary data.</text>
</comment>
<dbReference type="InterPro" id="IPR037045">
    <property type="entry name" value="S8pro/Inhibitor_I9_sf"/>
</dbReference>
<evidence type="ECO:0008006" key="10">
    <source>
        <dbReference type="Google" id="ProtNLM"/>
    </source>
</evidence>
<dbReference type="Gene3D" id="2.60.40.2310">
    <property type="match status" value="2"/>
</dbReference>
<name>A0A8J5F8E8_ZINOF</name>